<evidence type="ECO:0008006" key="4">
    <source>
        <dbReference type="Google" id="ProtNLM"/>
    </source>
</evidence>
<keyword evidence="3" id="KW-1185">Reference proteome</keyword>
<dbReference type="Proteomes" id="UP000315648">
    <property type="component" value="Unassembled WGS sequence"/>
</dbReference>
<feature type="region of interest" description="Disordered" evidence="1">
    <location>
        <begin position="1"/>
        <end position="92"/>
    </location>
</feature>
<comment type="caution">
    <text evidence="2">The sequence shown here is derived from an EMBL/GenBank/DDBJ whole genome shotgun (WGS) entry which is preliminary data.</text>
</comment>
<protein>
    <recommendedName>
        <fullName evidence="4">Alginate export domain-containing protein</fullName>
    </recommendedName>
</protein>
<feature type="compositionally biased region" description="Basic and acidic residues" evidence="1">
    <location>
        <begin position="52"/>
        <end position="70"/>
    </location>
</feature>
<gene>
    <name evidence="2" type="ORF">FPL22_14825</name>
</gene>
<feature type="compositionally biased region" description="Basic and acidic residues" evidence="1">
    <location>
        <begin position="17"/>
        <end position="34"/>
    </location>
</feature>
<sequence length="767" mass="84217">MNVGPSRAESPSPPVLGERETPTDTLRPHQREARTPAPSAPEDTPVDPGARIPERRSAPEPVYRVERRVDTSAPAAPPDQFNPDPGASQRRAPAVTDPYFKTNQIDFVLEENAPVPPSLALPRAGVETTRITPIIPVAPAGDELTPLPDSQKLPREGVRENVFIHQHWHAPAAYPLSESGVDLPAHTTPTPDRWRDVGFTPWRRYTSGDTNEIPYANTETELWHPYRQSTLKGDRPVHGQDVFLSVTASAEFIFEDRKLTVPSGVSAATPGNSDFFGESRSQIFVSNYALDFLLFKGETVFKPVEWAFRVRPVFNVNRVDFREAGIVSPNPGGPGAGNGGAPVDNSGVEDPDDVGGIIGGGTSSGSLARGATLRTRNYLALQEAFFELHLADLSPNYDFVALKVGNQTFNSDFRGFIFNETNLGARIFGNYDNNHYQYNLAVFDLREKDTNSELNTFDSRDQRVLIANLYRQDFLTKGYTAQLSYHGNFDQGGTHYDRNGAIVRPAPIGSPVEHKVQAHYLGWAGDGHVGRWNVSHAAYLAVGHDDFNGLAGRSTDIFAQMAALEVSYDRDWIRYKASAFYASGDNDPTDGRATGFDSIVDNVNFTGGPFSYYTRQGFNLAGTAVGLKQRFSLLPNLRTSKTQGQSNFVNPGLLVFGVGADIEVTPKVRAFLSANYIRFVTAEPIKTALLTNDVDEEFGIDLGVGMQWRPLLTDNIIFSLGCGFLLPGEGFRDIYRRSQPVVPGFTTAGPQVDNWLYSAVAAVTFTY</sequence>
<proteinExistence type="predicted"/>
<dbReference type="EMBL" id="VMBG01000002">
    <property type="protein sequence ID" value="TSJ77363.1"/>
    <property type="molecule type" value="Genomic_DNA"/>
</dbReference>
<evidence type="ECO:0000313" key="3">
    <source>
        <dbReference type="Proteomes" id="UP000315648"/>
    </source>
</evidence>
<reference evidence="2 3" key="1">
    <citation type="submission" date="2019-07" db="EMBL/GenBank/DDBJ databases">
        <title>Description of 53C-WASEF.</title>
        <authorList>
            <person name="Pitt A."/>
            <person name="Hahn M.W."/>
        </authorList>
    </citation>
    <scope>NUCLEOTIDE SEQUENCE [LARGE SCALE GENOMIC DNA]</scope>
    <source>
        <strain evidence="2 3">53C-WASEF</strain>
    </source>
</reference>
<dbReference type="AlphaFoldDB" id="A0A556QL32"/>
<organism evidence="2 3">
    <name type="scientific">Rariglobus hedericola</name>
    <dbReference type="NCBI Taxonomy" id="2597822"/>
    <lineage>
        <taxon>Bacteria</taxon>
        <taxon>Pseudomonadati</taxon>
        <taxon>Verrucomicrobiota</taxon>
        <taxon>Opitutia</taxon>
        <taxon>Opitutales</taxon>
        <taxon>Opitutaceae</taxon>
        <taxon>Rariglobus</taxon>
    </lineage>
</organism>
<accession>A0A556QL32</accession>
<dbReference type="RefSeq" id="WP_144353766.1">
    <property type="nucleotide sequence ID" value="NZ_CBCRVV010000008.1"/>
</dbReference>
<feature type="region of interest" description="Disordered" evidence="1">
    <location>
        <begin position="327"/>
        <end position="354"/>
    </location>
</feature>
<name>A0A556QL32_9BACT</name>
<evidence type="ECO:0000256" key="1">
    <source>
        <dbReference type="SAM" id="MobiDB-lite"/>
    </source>
</evidence>
<dbReference type="OrthoDB" id="244259at2"/>
<evidence type="ECO:0000313" key="2">
    <source>
        <dbReference type="EMBL" id="TSJ77363.1"/>
    </source>
</evidence>